<keyword evidence="9" id="KW-0862">Zinc</keyword>
<dbReference type="InterPro" id="IPR006575">
    <property type="entry name" value="RWD_dom"/>
</dbReference>
<dbReference type="CDD" id="cd20354">
    <property type="entry name" value="Rcat_RBR_RNF14"/>
    <property type="match status" value="1"/>
</dbReference>
<evidence type="ECO:0000256" key="5">
    <source>
        <dbReference type="ARBA" id="ARBA00022723"/>
    </source>
</evidence>
<dbReference type="OMA" id="PRSWCQG"/>
<dbReference type="Pfam" id="PF01485">
    <property type="entry name" value="IBR"/>
    <property type="match status" value="1"/>
</dbReference>
<comment type="catalytic activity">
    <reaction evidence="1">
        <text>[E2 ubiquitin-conjugating enzyme]-S-ubiquitinyl-L-cysteine + [acceptor protein]-L-lysine = [E2 ubiquitin-conjugating enzyme]-L-cysteine + [acceptor protein]-N(6)-ubiquitinyl-L-lysine.</text>
        <dbReference type="EC" id="2.3.2.31"/>
    </reaction>
</comment>
<dbReference type="SUPFAM" id="SSF54495">
    <property type="entry name" value="UBC-like"/>
    <property type="match status" value="1"/>
</dbReference>
<feature type="region of interest" description="Disordered" evidence="12">
    <location>
        <begin position="251"/>
        <end position="275"/>
    </location>
</feature>
<feature type="compositionally biased region" description="Basic residues" evidence="12">
    <location>
        <begin position="575"/>
        <end position="585"/>
    </location>
</feature>
<dbReference type="EC" id="2.3.2.31" evidence="3"/>
<keyword evidence="4" id="KW-0808">Transferase</keyword>
<dbReference type="GO" id="GO:0061630">
    <property type="term" value="F:ubiquitin protein ligase activity"/>
    <property type="evidence" value="ECO:0007669"/>
    <property type="project" value="UniProtKB-EC"/>
</dbReference>
<dbReference type="InterPro" id="IPR031127">
    <property type="entry name" value="E3_UB_ligase_RBR"/>
</dbReference>
<evidence type="ECO:0000313" key="16">
    <source>
        <dbReference type="EMBL" id="QQK45331.1"/>
    </source>
</evidence>
<dbReference type="SMART" id="SM00647">
    <property type="entry name" value="IBR"/>
    <property type="match status" value="2"/>
</dbReference>
<evidence type="ECO:0000256" key="12">
    <source>
        <dbReference type="SAM" id="MobiDB-lite"/>
    </source>
</evidence>
<feature type="region of interest" description="Disordered" evidence="12">
    <location>
        <begin position="324"/>
        <end position="354"/>
    </location>
</feature>
<dbReference type="GO" id="GO:0016567">
    <property type="term" value="P:protein ubiquitination"/>
    <property type="evidence" value="ECO:0007669"/>
    <property type="project" value="InterPro"/>
</dbReference>
<dbReference type="InterPro" id="IPR002867">
    <property type="entry name" value="IBR_dom"/>
</dbReference>
<dbReference type="FunFam" id="3.30.40.10:FF:000416">
    <property type="entry name" value="RBR-type E3 ubiquitin transferase"/>
    <property type="match status" value="1"/>
</dbReference>
<protein>
    <recommendedName>
        <fullName evidence="3">RBR-type E3 ubiquitin transferase</fullName>
        <ecNumber evidence="3">2.3.2.31</ecNumber>
    </recommendedName>
</protein>
<keyword evidence="6" id="KW-0677">Repeat</keyword>
<keyword evidence="8" id="KW-0833">Ubl conjugation pathway</keyword>
<keyword evidence="5" id="KW-0479">Metal-binding</keyword>
<dbReference type="PROSITE" id="PS50089">
    <property type="entry name" value="ZF_RING_2"/>
    <property type="match status" value="1"/>
</dbReference>
<reference evidence="16 17" key="1">
    <citation type="submission" date="2020-08" db="EMBL/GenBank/DDBJ databases">
        <title>The completed genome sequence of the pathogenic ascomycete fungus Penicillium digitatum.</title>
        <authorList>
            <person name="Wang M."/>
        </authorList>
    </citation>
    <scope>NUCLEOTIDE SEQUENCE [LARGE SCALE GENOMIC DNA]</scope>
    <source>
        <strain evidence="16 17">PdW03</strain>
    </source>
</reference>
<dbReference type="PANTHER" id="PTHR11685">
    <property type="entry name" value="RBR FAMILY RING FINGER AND IBR DOMAIN-CONTAINING"/>
    <property type="match status" value="1"/>
</dbReference>
<feature type="compositionally biased region" description="Basic and acidic residues" evidence="12">
    <location>
        <begin position="345"/>
        <end position="354"/>
    </location>
</feature>
<evidence type="ECO:0000256" key="8">
    <source>
        <dbReference type="ARBA" id="ARBA00022786"/>
    </source>
</evidence>
<dbReference type="InterPro" id="IPR016135">
    <property type="entry name" value="UBQ-conjugating_enzyme/RWD"/>
</dbReference>
<dbReference type="EMBL" id="CP060777">
    <property type="protein sequence ID" value="QQK45331.1"/>
    <property type="molecule type" value="Genomic_DNA"/>
</dbReference>
<dbReference type="SUPFAM" id="SSF57850">
    <property type="entry name" value="RING/U-box"/>
    <property type="match status" value="2"/>
</dbReference>
<evidence type="ECO:0000313" key="17">
    <source>
        <dbReference type="Proteomes" id="UP000595662"/>
    </source>
</evidence>
<dbReference type="AlphaFoldDB" id="A0A7T7BMK7"/>
<gene>
    <name evidence="16" type="ORF">Pdw03_0229</name>
</gene>
<dbReference type="InterPro" id="IPR013083">
    <property type="entry name" value="Znf_RING/FYVE/PHD"/>
</dbReference>
<feature type="compositionally biased region" description="Acidic residues" evidence="12">
    <location>
        <begin position="328"/>
        <end position="344"/>
    </location>
</feature>
<dbReference type="GO" id="GO:0008270">
    <property type="term" value="F:zinc ion binding"/>
    <property type="evidence" value="ECO:0007669"/>
    <property type="project" value="UniProtKB-KW"/>
</dbReference>
<accession>A0A7T7BMK7</accession>
<dbReference type="KEGG" id="pdp:PDIP_17300"/>
<name>A0A7T7BMK7_PENDI</name>
<dbReference type="Gene3D" id="1.20.120.1750">
    <property type="match status" value="1"/>
</dbReference>
<feature type="region of interest" description="Disordered" evidence="12">
    <location>
        <begin position="573"/>
        <end position="605"/>
    </location>
</feature>
<evidence type="ECO:0000259" key="13">
    <source>
        <dbReference type="PROSITE" id="PS50089"/>
    </source>
</evidence>
<dbReference type="CDD" id="cd23820">
    <property type="entry name" value="RWD_RNF14"/>
    <property type="match status" value="1"/>
</dbReference>
<dbReference type="InterPro" id="IPR047548">
    <property type="entry name" value="Rcat_RBR_RNF14"/>
</dbReference>
<evidence type="ECO:0000256" key="1">
    <source>
        <dbReference type="ARBA" id="ARBA00001798"/>
    </source>
</evidence>
<sequence length="665" mass="75372">MTELNFPEDDRSVELSSIAAIFPEIQIDPSSPFKAVLDLPVAPSAPTSIYFQQPLDVAAAAITPPTSVDESKGELEQPPIKDVHLLSHLPPLNLEIELPEGYPTEKPPIVHLKTNPSWLPLLVIDRLTNDCHRLWEECGKDLVVFTYIDHLQQLAEATFNIQDSSGEVCLSRDLKIRLLDYNKKAERGKFEQGTFECGVCLEPKKGTVCYRLLRCSHVFCIKCLQDFYNSCITEGDVDNVKCMAPGCEHNKRPAATPRDSQTPPRKKRDRTLGPSELLQIPLTTEMVQRYVFLKRKKKIEADKTTVYCPRQWCQGAARSKRHPKLEDLTLDDLDSSDSSDEEDGSESRSEVHDGELPPMAERVSICEDCNYAFCCVCKKGWHGELVRCFPRREGEPTEEEKATEEYLRLYTTPCPTCNVPCQKQMGCNHMRCFQCDTHFCYLCSAWLCADNPYRHFNDEKGECFNRLWDLEGGDGINPDGAEALHRIPDALLDFDDDPALIAIHEETEESDDDRPAFDFDIDEDGLHRHPPPPAPVPPQVNRGGGRPDQRDHAAVRAAAAERQAQARAMAEVRNRNARRQARRPVRWAEAPPQRLPPQAGDPRRPVQWAEIPEEPLADEEGPIRWEAIAIRPGRAQAHPGLQRFLGLVQNDREDEWDSDEMDDDF</sequence>
<evidence type="ECO:0000256" key="4">
    <source>
        <dbReference type="ARBA" id="ARBA00022679"/>
    </source>
</evidence>
<dbReference type="InterPro" id="IPR044066">
    <property type="entry name" value="TRIAD_supradom"/>
</dbReference>
<proteinExistence type="inferred from homology"/>
<comment type="similarity">
    <text evidence="10">Belongs to the RBR family. RNF14 subfamily.</text>
</comment>
<dbReference type="Gene3D" id="3.10.110.10">
    <property type="entry name" value="Ubiquitin Conjugating Enzyme"/>
    <property type="match status" value="1"/>
</dbReference>
<dbReference type="GeneID" id="26230053"/>
<comment type="pathway">
    <text evidence="2">Protein modification; protein ubiquitination.</text>
</comment>
<dbReference type="Pfam" id="PF05773">
    <property type="entry name" value="RWD"/>
    <property type="match status" value="1"/>
</dbReference>
<evidence type="ECO:0000256" key="3">
    <source>
        <dbReference type="ARBA" id="ARBA00012251"/>
    </source>
</evidence>
<dbReference type="PROSITE" id="PS50908">
    <property type="entry name" value="RWD"/>
    <property type="match status" value="1"/>
</dbReference>
<dbReference type="Proteomes" id="UP000595662">
    <property type="component" value="Chromosome 4"/>
</dbReference>
<evidence type="ECO:0000256" key="7">
    <source>
        <dbReference type="ARBA" id="ARBA00022771"/>
    </source>
</evidence>
<dbReference type="RefSeq" id="XP_014537421.1">
    <property type="nucleotide sequence ID" value="XM_014681935.1"/>
</dbReference>
<evidence type="ECO:0000256" key="6">
    <source>
        <dbReference type="ARBA" id="ARBA00022737"/>
    </source>
</evidence>
<evidence type="ECO:0000256" key="11">
    <source>
        <dbReference type="PROSITE-ProRule" id="PRU00175"/>
    </source>
</evidence>
<organism evidence="16 17">
    <name type="scientific">Penicillium digitatum</name>
    <name type="common">Green mold</name>
    <dbReference type="NCBI Taxonomy" id="36651"/>
    <lineage>
        <taxon>Eukaryota</taxon>
        <taxon>Fungi</taxon>
        <taxon>Dikarya</taxon>
        <taxon>Ascomycota</taxon>
        <taxon>Pezizomycotina</taxon>
        <taxon>Eurotiomycetes</taxon>
        <taxon>Eurotiomycetidae</taxon>
        <taxon>Eurotiales</taxon>
        <taxon>Aspergillaceae</taxon>
        <taxon>Penicillium</taxon>
    </lineage>
</organism>
<keyword evidence="7 11" id="KW-0863">Zinc-finger</keyword>
<dbReference type="FunFam" id="3.10.110.10:FF:000112">
    <property type="entry name" value="RBR-type E3 ubiquitin transferase"/>
    <property type="match status" value="1"/>
</dbReference>
<dbReference type="PROSITE" id="PS00518">
    <property type="entry name" value="ZF_RING_1"/>
    <property type="match status" value="1"/>
</dbReference>
<dbReference type="InterPro" id="IPR017907">
    <property type="entry name" value="Znf_RING_CS"/>
</dbReference>
<feature type="domain" description="RING-type" evidence="15">
    <location>
        <begin position="193"/>
        <end position="467"/>
    </location>
</feature>
<feature type="domain" description="RWD" evidence="14">
    <location>
        <begin position="13"/>
        <end position="158"/>
    </location>
</feature>
<evidence type="ECO:0000256" key="10">
    <source>
        <dbReference type="ARBA" id="ARBA00044508"/>
    </source>
</evidence>
<dbReference type="Gene3D" id="3.30.40.10">
    <property type="entry name" value="Zinc/RING finger domain, C3HC4 (zinc finger)"/>
    <property type="match status" value="1"/>
</dbReference>
<dbReference type="VEuPathDB" id="FungiDB:PDIP_17300"/>
<dbReference type="InterPro" id="IPR001841">
    <property type="entry name" value="Znf_RING"/>
</dbReference>
<feature type="domain" description="RING-type" evidence="13">
    <location>
        <begin position="197"/>
        <end position="231"/>
    </location>
</feature>
<evidence type="ECO:0000256" key="9">
    <source>
        <dbReference type="ARBA" id="ARBA00022833"/>
    </source>
</evidence>
<evidence type="ECO:0000259" key="14">
    <source>
        <dbReference type="PROSITE" id="PS50908"/>
    </source>
</evidence>
<feature type="region of interest" description="Disordered" evidence="12">
    <location>
        <begin position="505"/>
        <end position="551"/>
    </location>
</feature>
<dbReference type="CDD" id="cd23134">
    <property type="entry name" value="RING-HC_ITT1-like"/>
    <property type="match status" value="1"/>
</dbReference>
<evidence type="ECO:0000256" key="2">
    <source>
        <dbReference type="ARBA" id="ARBA00004906"/>
    </source>
</evidence>
<dbReference type="FunFam" id="1.20.120.1750:FF:000024">
    <property type="entry name" value="RBR-type E3 ubiquitin transferase"/>
    <property type="match status" value="1"/>
</dbReference>
<dbReference type="PROSITE" id="PS51873">
    <property type="entry name" value="TRIAD"/>
    <property type="match status" value="1"/>
</dbReference>
<evidence type="ECO:0000259" key="15">
    <source>
        <dbReference type="PROSITE" id="PS51873"/>
    </source>
</evidence>